<evidence type="ECO:0000259" key="2">
    <source>
        <dbReference type="PROSITE" id="PS50174"/>
    </source>
</evidence>
<feature type="region of interest" description="Disordered" evidence="1">
    <location>
        <begin position="22"/>
        <end position="68"/>
    </location>
</feature>
<dbReference type="InterPro" id="IPR039249">
    <property type="entry name" value="GPATCH11"/>
</dbReference>
<dbReference type="Pfam" id="PF01585">
    <property type="entry name" value="G-patch"/>
    <property type="match status" value="1"/>
</dbReference>
<dbReference type="InterPro" id="IPR025239">
    <property type="entry name" value="DUF4187"/>
</dbReference>
<dbReference type="AlphaFoldDB" id="A0A066V9Q0"/>
<comment type="caution">
    <text evidence="3">The sequence shown here is derived from an EMBL/GenBank/DDBJ whole genome shotgun (WGS) entry which is preliminary data.</text>
</comment>
<dbReference type="PANTHER" id="PTHR21032:SF0">
    <property type="entry name" value="G PATCH DOMAIN-CONTAINING PROTEIN 11"/>
    <property type="match status" value="1"/>
</dbReference>
<dbReference type="OrthoDB" id="786951at2759"/>
<name>A0A066V9Q0_TILAU</name>
<dbReference type="GO" id="GO:0000776">
    <property type="term" value="C:kinetochore"/>
    <property type="evidence" value="ECO:0007669"/>
    <property type="project" value="TreeGrafter"/>
</dbReference>
<feature type="compositionally biased region" description="Low complexity" evidence="1">
    <location>
        <begin position="22"/>
        <end position="34"/>
    </location>
</feature>
<dbReference type="SMART" id="SM01173">
    <property type="entry name" value="DUF4187"/>
    <property type="match status" value="1"/>
</dbReference>
<sequence length="400" mass="43863">MAPVAAEEEEDYMSEAFLIRAEAPSKSAARASSSTPTTYSERRRKEVADASARSRIKSRAEREREARDEGLRRNLLEVDAPYAAAHGTPGSEHCAEDTGNKALKMMLAMGYKPGDTLGQRRDLPSTLDLDAPAADRAPNKKVLPALALPVAIDQRWQGRVRHGLGSAEVSLAIQRAAAAKASQTSSAGPTAQVIEDFRARIAAEQALKHTEVLLSKARKSCEELDRKGLRLEYSPLWIDPLWLELSWHEQLDDNRRDILRRAFGTQLDEITCASGVQEATSSLSWQETKVRQALDAERDRPPLKDENEQEDGVNPAPPDGTLECTAAADSGTHDGAELSNVQNQAAEAKAFCSLDPSIRLDITLAHLRKAHAYCLFCGCQYEDLADLEANCPGEREVDHD</sequence>
<dbReference type="PANTHER" id="PTHR21032">
    <property type="entry name" value="G PATCH DOMAIN-CONTAINING PROTEIN 11"/>
    <property type="match status" value="1"/>
</dbReference>
<dbReference type="Pfam" id="PF13821">
    <property type="entry name" value="DUF4187"/>
    <property type="match status" value="1"/>
</dbReference>
<dbReference type="EMBL" id="JMSN01000151">
    <property type="protein sequence ID" value="KDN37018.1"/>
    <property type="molecule type" value="Genomic_DNA"/>
</dbReference>
<dbReference type="InterPro" id="IPR000467">
    <property type="entry name" value="G_patch_dom"/>
</dbReference>
<keyword evidence="4" id="KW-1185">Reference proteome</keyword>
<organism evidence="3 4">
    <name type="scientific">Tilletiaria anomala (strain ATCC 24038 / CBS 436.72 / UBC 951)</name>
    <dbReference type="NCBI Taxonomy" id="1037660"/>
    <lineage>
        <taxon>Eukaryota</taxon>
        <taxon>Fungi</taxon>
        <taxon>Dikarya</taxon>
        <taxon>Basidiomycota</taxon>
        <taxon>Ustilaginomycotina</taxon>
        <taxon>Exobasidiomycetes</taxon>
        <taxon>Georgefischeriales</taxon>
        <taxon>Tilletiariaceae</taxon>
        <taxon>Tilletiaria</taxon>
    </lineage>
</organism>
<dbReference type="GeneID" id="25266750"/>
<dbReference type="PROSITE" id="PS50174">
    <property type="entry name" value="G_PATCH"/>
    <property type="match status" value="1"/>
</dbReference>
<proteinExistence type="predicted"/>
<feature type="region of interest" description="Disordered" evidence="1">
    <location>
        <begin position="290"/>
        <end position="320"/>
    </location>
</feature>
<feature type="compositionally biased region" description="Basic and acidic residues" evidence="1">
    <location>
        <begin position="58"/>
        <end position="68"/>
    </location>
</feature>
<dbReference type="OMA" id="MRMMLAM"/>
<reference evidence="3 4" key="1">
    <citation type="submission" date="2014-05" db="EMBL/GenBank/DDBJ databases">
        <title>Draft genome sequence of a rare smut relative, Tilletiaria anomala UBC 951.</title>
        <authorList>
            <consortium name="DOE Joint Genome Institute"/>
            <person name="Toome M."/>
            <person name="Kuo A."/>
            <person name="Henrissat B."/>
            <person name="Lipzen A."/>
            <person name="Tritt A."/>
            <person name="Yoshinaga Y."/>
            <person name="Zane M."/>
            <person name="Barry K."/>
            <person name="Grigoriev I.V."/>
            <person name="Spatafora J.W."/>
            <person name="Aimea M.C."/>
        </authorList>
    </citation>
    <scope>NUCLEOTIDE SEQUENCE [LARGE SCALE GENOMIC DNA]</scope>
    <source>
        <strain evidence="3 4">UBC 951</strain>
    </source>
</reference>
<dbReference type="InParanoid" id="A0A066V9Q0"/>
<evidence type="ECO:0000313" key="3">
    <source>
        <dbReference type="EMBL" id="KDN37018.1"/>
    </source>
</evidence>
<feature type="compositionally biased region" description="Basic and acidic residues" evidence="1">
    <location>
        <begin position="290"/>
        <end position="306"/>
    </location>
</feature>
<dbReference type="RefSeq" id="XP_013240227.1">
    <property type="nucleotide sequence ID" value="XM_013384773.1"/>
</dbReference>
<dbReference type="GO" id="GO:0003676">
    <property type="term" value="F:nucleic acid binding"/>
    <property type="evidence" value="ECO:0007669"/>
    <property type="project" value="InterPro"/>
</dbReference>
<feature type="domain" description="G-patch" evidence="2">
    <location>
        <begin position="98"/>
        <end position="169"/>
    </location>
</feature>
<evidence type="ECO:0000313" key="4">
    <source>
        <dbReference type="Proteomes" id="UP000027361"/>
    </source>
</evidence>
<accession>A0A066V9Q0</accession>
<gene>
    <name evidence="3" type="ORF">K437DRAFT_276679</name>
</gene>
<dbReference type="Proteomes" id="UP000027361">
    <property type="component" value="Unassembled WGS sequence"/>
</dbReference>
<protein>
    <recommendedName>
        <fullName evidence="2">G-patch domain-containing protein</fullName>
    </recommendedName>
</protein>
<evidence type="ECO:0000256" key="1">
    <source>
        <dbReference type="SAM" id="MobiDB-lite"/>
    </source>
</evidence>
<dbReference type="HOGENOM" id="CLU_046724_1_0_1"/>